<proteinExistence type="predicted"/>
<dbReference type="Proteomes" id="UP000183832">
    <property type="component" value="Unassembled WGS sequence"/>
</dbReference>
<accession>A0A1J1J7N9</accession>
<dbReference type="AlphaFoldDB" id="A0A1J1J7N9"/>
<gene>
    <name evidence="1" type="ORF">CLUMA_CG021430</name>
</gene>
<dbReference type="EMBL" id="CVRI01000075">
    <property type="protein sequence ID" value="CRL08411.1"/>
    <property type="molecule type" value="Genomic_DNA"/>
</dbReference>
<organism evidence="1 2">
    <name type="scientific">Clunio marinus</name>
    <dbReference type="NCBI Taxonomy" id="568069"/>
    <lineage>
        <taxon>Eukaryota</taxon>
        <taxon>Metazoa</taxon>
        <taxon>Ecdysozoa</taxon>
        <taxon>Arthropoda</taxon>
        <taxon>Hexapoda</taxon>
        <taxon>Insecta</taxon>
        <taxon>Pterygota</taxon>
        <taxon>Neoptera</taxon>
        <taxon>Endopterygota</taxon>
        <taxon>Diptera</taxon>
        <taxon>Nematocera</taxon>
        <taxon>Chironomoidea</taxon>
        <taxon>Chironomidae</taxon>
        <taxon>Clunio</taxon>
    </lineage>
</organism>
<name>A0A1J1J7N9_9DIPT</name>
<protein>
    <submittedName>
        <fullName evidence="1">CLUMA_CG021430, isoform A</fullName>
    </submittedName>
</protein>
<evidence type="ECO:0000313" key="1">
    <source>
        <dbReference type="EMBL" id="CRL08411.1"/>
    </source>
</evidence>
<sequence length="158" mass="18311">MRFIRTKKQLKVLLLKICEPSSEYNVYKCLEENNNEVIDSTNQSQQDNFIDLNVEANLAILQNRLLASASSKYGINIVRERNVPSKAPKKKIFIIYLYRTQLANIPYEIRHFTLSNVKQSVRSTPCTTPIDFDVNSGYKLTLIGGGYQHKKERKRKKN</sequence>
<reference evidence="1 2" key="1">
    <citation type="submission" date="2015-04" db="EMBL/GenBank/DDBJ databases">
        <authorList>
            <person name="Syromyatnikov M.Y."/>
            <person name="Popov V.N."/>
        </authorList>
    </citation>
    <scope>NUCLEOTIDE SEQUENCE [LARGE SCALE GENOMIC DNA]</scope>
</reference>
<evidence type="ECO:0000313" key="2">
    <source>
        <dbReference type="Proteomes" id="UP000183832"/>
    </source>
</evidence>
<keyword evidence="2" id="KW-1185">Reference proteome</keyword>